<evidence type="ECO:0000256" key="1">
    <source>
        <dbReference type="SAM" id="MobiDB-lite"/>
    </source>
</evidence>
<dbReference type="RefSeq" id="WP_259123642.1">
    <property type="nucleotide sequence ID" value="NZ_JANTZO010000005.1"/>
</dbReference>
<organism evidence="2 3">
    <name type="scientific">Salinibacter ruber</name>
    <dbReference type="NCBI Taxonomy" id="146919"/>
    <lineage>
        <taxon>Bacteria</taxon>
        <taxon>Pseudomonadati</taxon>
        <taxon>Rhodothermota</taxon>
        <taxon>Rhodothermia</taxon>
        <taxon>Rhodothermales</taxon>
        <taxon>Salinibacteraceae</taxon>
        <taxon>Salinibacter</taxon>
    </lineage>
</organism>
<name>A0A9X2Q6Y4_9BACT</name>
<comment type="caution">
    <text evidence="2">The sequence shown here is derived from an EMBL/GenBank/DDBJ whole genome shotgun (WGS) entry which is preliminary data.</text>
</comment>
<feature type="compositionally biased region" description="Basic and acidic residues" evidence="1">
    <location>
        <begin position="20"/>
        <end position="49"/>
    </location>
</feature>
<dbReference type="AlphaFoldDB" id="A0A9X2Q6Y4"/>
<dbReference type="EMBL" id="JANUAE010000004">
    <property type="protein sequence ID" value="MCS3709793.1"/>
    <property type="molecule type" value="Genomic_DNA"/>
</dbReference>
<reference evidence="2" key="1">
    <citation type="submission" date="2022-08" db="EMBL/GenBank/DDBJ databases">
        <title>Genomic Encyclopedia of Type Strains, Phase V (KMG-V): Genome sequencing to study the core and pangenomes of soil and plant-associated prokaryotes.</title>
        <authorList>
            <person name="Whitman W."/>
        </authorList>
    </citation>
    <scope>NUCLEOTIDE SEQUENCE</scope>
    <source>
        <strain evidence="2">SP3049</strain>
    </source>
</reference>
<proteinExistence type="predicted"/>
<sequence>MKAQLESKEQLPLDFSDEFGLDKHGSGARMEEGGDEGRDEDGRPEPARREVKRRRQRRACGRENYARLGAASLAAKIQLVMAPSQYAHPELEVGVRVVGEREVQRTGLGTARLRTYTTVTDARETAVEWAEAMDIWADGRPVREQAFLWGLTEWHQEQWVTARRLFAAAGEPKWSRAALRAWDASTLRTFPHEIEFPSRAYETFAEYGEAYGRFYFGGGWEDALPRESRAPLWP</sequence>
<feature type="compositionally biased region" description="Basic and acidic residues" evidence="1">
    <location>
        <begin position="1"/>
        <end position="11"/>
    </location>
</feature>
<feature type="region of interest" description="Disordered" evidence="1">
    <location>
        <begin position="1"/>
        <end position="56"/>
    </location>
</feature>
<evidence type="ECO:0000313" key="2">
    <source>
        <dbReference type="EMBL" id="MCS3709793.1"/>
    </source>
</evidence>
<evidence type="ECO:0000313" key="3">
    <source>
        <dbReference type="Proteomes" id="UP001155057"/>
    </source>
</evidence>
<protein>
    <submittedName>
        <fullName evidence="2">Uncharacterized protein</fullName>
    </submittedName>
</protein>
<dbReference type="Proteomes" id="UP001155057">
    <property type="component" value="Unassembled WGS sequence"/>
</dbReference>
<accession>A0A9X2Q6Y4</accession>
<gene>
    <name evidence="2" type="ORF">GGP61_001397</name>
</gene>